<feature type="domain" description="Reverse transcriptase" evidence="1">
    <location>
        <begin position="114"/>
        <end position="356"/>
    </location>
</feature>
<evidence type="ECO:0000313" key="2">
    <source>
        <dbReference type="EMBL" id="WMV55229.1"/>
    </source>
</evidence>
<protein>
    <recommendedName>
        <fullName evidence="1">Reverse transcriptase domain-containing protein</fullName>
    </recommendedName>
</protein>
<accession>A0AAF0V149</accession>
<proteinExistence type="predicted"/>
<organism evidence="2 3">
    <name type="scientific">Solanum verrucosum</name>
    <dbReference type="NCBI Taxonomy" id="315347"/>
    <lineage>
        <taxon>Eukaryota</taxon>
        <taxon>Viridiplantae</taxon>
        <taxon>Streptophyta</taxon>
        <taxon>Embryophyta</taxon>
        <taxon>Tracheophyta</taxon>
        <taxon>Spermatophyta</taxon>
        <taxon>Magnoliopsida</taxon>
        <taxon>eudicotyledons</taxon>
        <taxon>Gunneridae</taxon>
        <taxon>Pentapetalae</taxon>
        <taxon>asterids</taxon>
        <taxon>lamiids</taxon>
        <taxon>Solanales</taxon>
        <taxon>Solanaceae</taxon>
        <taxon>Solanoideae</taxon>
        <taxon>Solaneae</taxon>
        <taxon>Solanum</taxon>
    </lineage>
</organism>
<dbReference type="SUPFAM" id="SSF56672">
    <property type="entry name" value="DNA/RNA polymerases"/>
    <property type="match status" value="1"/>
</dbReference>
<dbReference type="AlphaFoldDB" id="A0AAF0V149"/>
<dbReference type="InterPro" id="IPR043502">
    <property type="entry name" value="DNA/RNA_pol_sf"/>
</dbReference>
<dbReference type="PROSITE" id="PS50878">
    <property type="entry name" value="RT_POL"/>
    <property type="match status" value="1"/>
</dbReference>
<dbReference type="CDD" id="cd01650">
    <property type="entry name" value="RT_nLTR_like"/>
    <property type="match status" value="1"/>
</dbReference>
<dbReference type="Pfam" id="PF00078">
    <property type="entry name" value="RVT_1"/>
    <property type="match status" value="1"/>
</dbReference>
<dbReference type="InterPro" id="IPR052343">
    <property type="entry name" value="Retrotransposon-Effector_Assoc"/>
</dbReference>
<name>A0AAF0V149_SOLVR</name>
<dbReference type="Proteomes" id="UP001234989">
    <property type="component" value="Chromosome 11"/>
</dbReference>
<sequence length="356" mass="40991">MANAHKRFNHIDKLVVDDQELVDPIDIKTEIISFYRKLYKENENWRPSFNMNQCPSISFKEQQELQKPFEEEEVLLGLKACAVDKAPGPDGYTMGFFVNCWEIVKGDLMSTMQNFHSQEFFEKSFNATYIALIPKKSGAKELRDFRPISLIGSVYKLIAKILTERLKKVMHKLVDTQQMAFLRGRQITDAILIANECLDSRVKEKSPGVMCKLDIEKAYDHVSWSFLLEIMQRMGFGLKWIRWIKFCISTVKFSILINGSPEGFFSSDRGLRQGDPLSPFLFIIVMEGLNNMLKTAHTKGWIRGFNVANEGNLRLEVTHLQYADNTLIFCDAEESQLKILRVILILFEATSGLHIN</sequence>
<dbReference type="InterPro" id="IPR000477">
    <property type="entry name" value="RT_dom"/>
</dbReference>
<keyword evidence="3" id="KW-1185">Reference proteome</keyword>
<dbReference type="PANTHER" id="PTHR46890">
    <property type="entry name" value="NON-LTR RETROLELEMENT REVERSE TRANSCRIPTASE-LIKE PROTEIN-RELATED"/>
    <property type="match status" value="1"/>
</dbReference>
<gene>
    <name evidence="2" type="ORF">MTR67_048614</name>
</gene>
<dbReference type="EMBL" id="CP133622">
    <property type="protein sequence ID" value="WMV55229.1"/>
    <property type="molecule type" value="Genomic_DNA"/>
</dbReference>
<dbReference type="PANTHER" id="PTHR46890:SF50">
    <property type="entry name" value="RNA-DIRECTED DNA POLYMERASE, EUKARYOTA, REVERSE TRANSCRIPTASE ZINC-BINDING DOMAIN PROTEIN-RELATED"/>
    <property type="match status" value="1"/>
</dbReference>
<reference evidence="2" key="1">
    <citation type="submission" date="2023-08" db="EMBL/GenBank/DDBJ databases">
        <title>A de novo genome assembly of Solanum verrucosum Schlechtendal, a Mexican diploid species geographically isolated from the other diploid A-genome species in potato relatives.</title>
        <authorList>
            <person name="Hosaka K."/>
        </authorList>
    </citation>
    <scope>NUCLEOTIDE SEQUENCE</scope>
    <source>
        <tissue evidence="2">Young leaves</tissue>
    </source>
</reference>
<evidence type="ECO:0000313" key="3">
    <source>
        <dbReference type="Proteomes" id="UP001234989"/>
    </source>
</evidence>
<evidence type="ECO:0000259" key="1">
    <source>
        <dbReference type="PROSITE" id="PS50878"/>
    </source>
</evidence>